<dbReference type="PANTHER" id="PTHR11952:SF9">
    <property type="entry name" value="UDP-SUGAR PYROPHOSPHORYLASE"/>
    <property type="match status" value="1"/>
</dbReference>
<dbReference type="SUPFAM" id="SSF53448">
    <property type="entry name" value="Nucleotide-diphospho-sugar transferases"/>
    <property type="match status" value="1"/>
</dbReference>
<comment type="catalytic activity">
    <reaction evidence="7">
        <text>a monosaccharide 1-phosphate + UTP + H(+) = a UDP-monosaccharide + diphosphate</text>
        <dbReference type="Rhea" id="RHEA:13205"/>
        <dbReference type="ChEBI" id="CHEBI:15378"/>
        <dbReference type="ChEBI" id="CHEBI:33019"/>
        <dbReference type="ChEBI" id="CHEBI:46398"/>
        <dbReference type="ChEBI" id="CHEBI:140358"/>
        <dbReference type="ChEBI" id="CHEBI:140359"/>
        <dbReference type="EC" id="2.7.7.64"/>
    </reaction>
</comment>
<dbReference type="GO" id="GO:0051748">
    <property type="term" value="F:UTP-monosaccharide-1-phosphate uridylyltransferase activity"/>
    <property type="evidence" value="ECO:0007669"/>
    <property type="project" value="UniProtKB-EC"/>
</dbReference>
<dbReference type="Proteomes" id="UP001054902">
    <property type="component" value="Unassembled WGS sequence"/>
</dbReference>
<evidence type="ECO:0000256" key="6">
    <source>
        <dbReference type="ARBA" id="ARBA00039080"/>
    </source>
</evidence>
<dbReference type="FunFam" id="2.160.10.30:FF:000001">
    <property type="entry name" value="UDP-sugar pyrophosphorylase"/>
    <property type="match status" value="1"/>
</dbReference>
<accession>A0AAD3H165</accession>
<keyword evidence="4" id="KW-0548">Nucleotidyltransferase</keyword>
<feature type="region of interest" description="Disordered" evidence="8">
    <location>
        <begin position="673"/>
        <end position="721"/>
    </location>
</feature>
<evidence type="ECO:0000256" key="7">
    <source>
        <dbReference type="ARBA" id="ARBA00048259"/>
    </source>
</evidence>
<dbReference type="InterPro" id="IPR029044">
    <property type="entry name" value="Nucleotide-diphossugar_trans"/>
</dbReference>
<evidence type="ECO:0000256" key="3">
    <source>
        <dbReference type="ARBA" id="ARBA00022679"/>
    </source>
</evidence>
<comment type="similarity">
    <text evidence="5">Belongs to the USP family.</text>
</comment>
<dbReference type="EMBL" id="BLLK01000022">
    <property type="protein sequence ID" value="GFH46308.1"/>
    <property type="molecule type" value="Genomic_DNA"/>
</dbReference>
<evidence type="ECO:0000256" key="1">
    <source>
        <dbReference type="ARBA" id="ARBA00001936"/>
    </source>
</evidence>
<evidence type="ECO:0000313" key="9">
    <source>
        <dbReference type="EMBL" id="GFH46308.1"/>
    </source>
</evidence>
<dbReference type="AlphaFoldDB" id="A0AAD3H165"/>
<keyword evidence="3" id="KW-0808">Transferase</keyword>
<dbReference type="Gene3D" id="2.160.10.30">
    <property type="match status" value="1"/>
</dbReference>
<gene>
    <name evidence="9" type="ORF">CTEN210_02782</name>
</gene>
<dbReference type="InterPro" id="IPR039741">
    <property type="entry name" value="UDP-sugar_pyrophosphorylase"/>
</dbReference>
<comment type="caution">
    <text evidence="9">The sequence shown here is derived from an EMBL/GenBank/DDBJ whole genome shotgun (WGS) entry which is preliminary data.</text>
</comment>
<evidence type="ECO:0000256" key="5">
    <source>
        <dbReference type="ARBA" id="ARBA00038047"/>
    </source>
</evidence>
<feature type="compositionally biased region" description="Low complexity" evidence="8">
    <location>
        <begin position="12"/>
        <end position="28"/>
    </location>
</feature>
<feature type="compositionally biased region" description="Basic residues" evidence="8">
    <location>
        <begin position="1"/>
        <end position="11"/>
    </location>
</feature>
<dbReference type="PANTHER" id="PTHR11952">
    <property type="entry name" value="UDP- GLUCOSE PYROPHOSPHORYLASE"/>
    <property type="match status" value="1"/>
</dbReference>
<dbReference type="EC" id="2.7.7.64" evidence="6"/>
<comment type="cofactor">
    <cofactor evidence="1">
        <name>Mn(2+)</name>
        <dbReference type="ChEBI" id="CHEBI:29035"/>
    </cofactor>
</comment>
<evidence type="ECO:0000256" key="8">
    <source>
        <dbReference type="SAM" id="MobiDB-lite"/>
    </source>
</evidence>
<sequence>MGKKSKRRNNKKTTAAKPAAPAPVAAAPTPAPVAPVQEPEPAPAAAPEPVAVTQTTEETREESPLPESLVDNLSLLTESQVKLAKSLCTNGQAHIFAAWNTASDEAKLASISQLERMDKAYPSGGLAGYISNAKELLENSRKGVNPLEGWKPSVPQGENVAIGTSEFDALEQKGISEIGKCGFVLVAGGLGERLGYGGIKLGLPTELTTETTYLQYYIETILAIQSRYAAPGVKLPLCIMVSNDTNKGTIELLEANDYFGMEKEQITIVQQGDGVPALSDNDATIAMDSKDPCKIQAKPHGHGDIHALLHSNHVALKWLKKGLEWVIFFQDTNGLAFHTLAVALGVSKSRDLVMNSIAVPRKGKQAVGGIAKLVNASGEERTINVEYNQLDPLLRASGYPDGDVNDPTTGFSPFPGNINQLLFKLKPYAEALLRTNGAMPEFVNPKYADEAKTIFKKPTRLECMMQDFPTVLTGDAAKQVGFTSINADLCFSPVKNATSDGVGLQAKGTAAGVAATGEADQYAAVRIIMSSIGCQVEDADEATFSGIKIIPGPQIVTKPSFTVVPAEYKQRFPNPSKIKISKNSTLVVSGDVVIESLTLDGALVIECEEGASGTITDLVVENKGWEKVTDVADDSPEYIRIRGYKLNKIETKKVIFKKDGTIEGYEPKVAEVEEPAPVEPTPVEPAPVEEKKEEPVEDTPALKEAPVEATPRKAPITSLPAESPALTKSLAVDVKSVPAKQLDVSRPNTPDNVTKSAECCIIS</sequence>
<name>A0AAD3H165_9STRA</name>
<dbReference type="Pfam" id="PF01704">
    <property type="entry name" value="UDPGP"/>
    <property type="match status" value="1"/>
</dbReference>
<evidence type="ECO:0000256" key="4">
    <source>
        <dbReference type="ARBA" id="ARBA00022695"/>
    </source>
</evidence>
<dbReference type="InterPro" id="IPR002618">
    <property type="entry name" value="UDPGP_fam"/>
</dbReference>
<dbReference type="Gene3D" id="3.90.550.10">
    <property type="entry name" value="Spore Coat Polysaccharide Biosynthesis Protein SpsA, Chain A"/>
    <property type="match status" value="1"/>
</dbReference>
<evidence type="ECO:0000256" key="2">
    <source>
        <dbReference type="ARBA" id="ARBA00001946"/>
    </source>
</evidence>
<feature type="compositionally biased region" description="Pro residues" evidence="8">
    <location>
        <begin position="29"/>
        <end position="46"/>
    </location>
</feature>
<organism evidence="9 10">
    <name type="scientific">Chaetoceros tenuissimus</name>
    <dbReference type="NCBI Taxonomy" id="426638"/>
    <lineage>
        <taxon>Eukaryota</taxon>
        <taxon>Sar</taxon>
        <taxon>Stramenopiles</taxon>
        <taxon>Ochrophyta</taxon>
        <taxon>Bacillariophyta</taxon>
        <taxon>Coscinodiscophyceae</taxon>
        <taxon>Chaetocerotophycidae</taxon>
        <taxon>Chaetocerotales</taxon>
        <taxon>Chaetocerotaceae</taxon>
        <taxon>Chaetoceros</taxon>
    </lineage>
</organism>
<feature type="region of interest" description="Disordered" evidence="8">
    <location>
        <begin position="1"/>
        <end position="68"/>
    </location>
</feature>
<dbReference type="GO" id="GO:0006048">
    <property type="term" value="P:UDP-N-acetylglucosamine biosynthetic process"/>
    <property type="evidence" value="ECO:0007669"/>
    <property type="project" value="TreeGrafter"/>
</dbReference>
<feature type="compositionally biased region" description="Low complexity" evidence="8">
    <location>
        <begin position="47"/>
        <end position="56"/>
    </location>
</feature>
<keyword evidence="10" id="KW-1185">Reference proteome</keyword>
<comment type="cofactor">
    <cofactor evidence="2">
        <name>Mg(2+)</name>
        <dbReference type="ChEBI" id="CHEBI:18420"/>
    </cofactor>
</comment>
<evidence type="ECO:0000313" key="10">
    <source>
        <dbReference type="Proteomes" id="UP001054902"/>
    </source>
</evidence>
<reference evidence="9 10" key="1">
    <citation type="journal article" date="2021" name="Sci. Rep.">
        <title>The genome of the diatom Chaetoceros tenuissimus carries an ancient integrated fragment of an extant virus.</title>
        <authorList>
            <person name="Hongo Y."/>
            <person name="Kimura K."/>
            <person name="Takaki Y."/>
            <person name="Yoshida Y."/>
            <person name="Baba S."/>
            <person name="Kobayashi G."/>
            <person name="Nagasaki K."/>
            <person name="Hano T."/>
            <person name="Tomaru Y."/>
        </authorList>
    </citation>
    <scope>NUCLEOTIDE SEQUENCE [LARGE SCALE GENOMIC DNA]</scope>
    <source>
        <strain evidence="9 10">NIES-3715</strain>
    </source>
</reference>
<protein>
    <recommendedName>
        <fullName evidence="6">UTP-monosaccharide-1-phosphate uridylyltransferase</fullName>
        <ecNumber evidence="6">2.7.7.64</ecNumber>
    </recommendedName>
</protein>
<dbReference type="GO" id="GO:0003977">
    <property type="term" value="F:UDP-N-acetylglucosamine diphosphorylase activity"/>
    <property type="evidence" value="ECO:0007669"/>
    <property type="project" value="TreeGrafter"/>
</dbReference>
<proteinExistence type="inferred from homology"/>